<protein>
    <recommendedName>
        <fullName evidence="4">VanZ like family protein</fullName>
    </recommendedName>
</protein>
<feature type="transmembrane region" description="Helical" evidence="1">
    <location>
        <begin position="91"/>
        <end position="112"/>
    </location>
</feature>
<keyword evidence="1" id="KW-0472">Membrane</keyword>
<evidence type="ECO:0000256" key="1">
    <source>
        <dbReference type="SAM" id="Phobius"/>
    </source>
</evidence>
<dbReference type="EMBL" id="FNEJ01000008">
    <property type="protein sequence ID" value="SDI69366.1"/>
    <property type="molecule type" value="Genomic_DNA"/>
</dbReference>
<proteinExistence type="predicted"/>
<evidence type="ECO:0000313" key="2">
    <source>
        <dbReference type="EMBL" id="SDI69366.1"/>
    </source>
</evidence>
<keyword evidence="1" id="KW-1133">Transmembrane helix</keyword>
<keyword evidence="3" id="KW-1185">Reference proteome</keyword>
<accession>A0A1G8MND3</accession>
<evidence type="ECO:0008006" key="4">
    <source>
        <dbReference type="Google" id="ProtNLM"/>
    </source>
</evidence>
<gene>
    <name evidence="2" type="ORF">SAMN04487993_1008163</name>
</gene>
<organism evidence="2 3">
    <name type="scientific">Salipiger marinus</name>
    <dbReference type="NCBI Taxonomy" id="555512"/>
    <lineage>
        <taxon>Bacteria</taxon>
        <taxon>Pseudomonadati</taxon>
        <taxon>Pseudomonadota</taxon>
        <taxon>Alphaproteobacteria</taxon>
        <taxon>Rhodobacterales</taxon>
        <taxon>Roseobacteraceae</taxon>
        <taxon>Salipiger</taxon>
    </lineage>
</organism>
<evidence type="ECO:0000313" key="3">
    <source>
        <dbReference type="Proteomes" id="UP000199093"/>
    </source>
</evidence>
<sequence>MSRTDLLIGGFTAATAVLIVVGSLEILPALDHRPLVSDKFEHVLAYAVLVLPAAVVRPGWLLWLVPVGLVLGGLIEAVKLLKGGSELVNDLVAAAIGLVLVSAGSFTLRCLVALMRNDLRLPPDLADRLD</sequence>
<dbReference type="RefSeq" id="WP_089846906.1">
    <property type="nucleotide sequence ID" value="NZ_FNEJ01000008.1"/>
</dbReference>
<feature type="transmembrane region" description="Helical" evidence="1">
    <location>
        <begin position="6"/>
        <end position="31"/>
    </location>
</feature>
<keyword evidence="1" id="KW-0812">Transmembrane</keyword>
<dbReference type="Proteomes" id="UP000199093">
    <property type="component" value="Unassembled WGS sequence"/>
</dbReference>
<reference evidence="2 3" key="1">
    <citation type="submission" date="2016-10" db="EMBL/GenBank/DDBJ databases">
        <authorList>
            <person name="de Groot N.N."/>
        </authorList>
    </citation>
    <scope>NUCLEOTIDE SEQUENCE [LARGE SCALE GENOMIC DNA]</scope>
    <source>
        <strain evidence="2 3">DSM 26424</strain>
    </source>
</reference>
<dbReference type="AlphaFoldDB" id="A0A1G8MND3"/>
<name>A0A1G8MND3_9RHOB</name>
<feature type="transmembrane region" description="Helical" evidence="1">
    <location>
        <begin position="43"/>
        <end position="71"/>
    </location>
</feature>